<reference evidence="3" key="1">
    <citation type="submission" date="2016-04" db="EMBL/GenBank/DDBJ databases">
        <title>Cephalotus genome sequencing.</title>
        <authorList>
            <person name="Fukushima K."/>
            <person name="Hasebe M."/>
            <person name="Fang X."/>
        </authorList>
    </citation>
    <scope>NUCLEOTIDE SEQUENCE [LARGE SCALE GENOMIC DNA]</scope>
    <source>
        <strain evidence="3">cv. St1</strain>
    </source>
</reference>
<protein>
    <recommendedName>
        <fullName evidence="4">Asp_protease_2 domain-containing protein</fullName>
    </recommendedName>
</protein>
<dbReference type="AlphaFoldDB" id="A0A1Q3CY54"/>
<dbReference type="PANTHER" id="PTHR35046">
    <property type="entry name" value="ZINC KNUCKLE (CCHC-TYPE) FAMILY PROTEIN"/>
    <property type="match status" value="1"/>
</dbReference>
<feature type="region of interest" description="Disordered" evidence="1">
    <location>
        <begin position="1"/>
        <end position="28"/>
    </location>
</feature>
<evidence type="ECO:0000313" key="3">
    <source>
        <dbReference type="Proteomes" id="UP000187406"/>
    </source>
</evidence>
<evidence type="ECO:0000256" key="1">
    <source>
        <dbReference type="SAM" id="MobiDB-lite"/>
    </source>
</evidence>
<gene>
    <name evidence="2" type="ORF">CFOL_v3_28587</name>
</gene>
<dbReference type="PANTHER" id="PTHR35046:SF9">
    <property type="entry name" value="RNA-DIRECTED DNA POLYMERASE"/>
    <property type="match status" value="1"/>
</dbReference>
<comment type="caution">
    <text evidence="2">The sequence shown here is derived from an EMBL/GenBank/DDBJ whole genome shotgun (WGS) entry which is preliminary data.</text>
</comment>
<keyword evidence="3" id="KW-1185">Reference proteome</keyword>
<feature type="compositionally biased region" description="Basic and acidic residues" evidence="1">
    <location>
        <begin position="1"/>
        <end position="15"/>
    </location>
</feature>
<name>A0A1Q3CY54_CEPFO</name>
<organism evidence="2 3">
    <name type="scientific">Cephalotus follicularis</name>
    <name type="common">Albany pitcher plant</name>
    <dbReference type="NCBI Taxonomy" id="3775"/>
    <lineage>
        <taxon>Eukaryota</taxon>
        <taxon>Viridiplantae</taxon>
        <taxon>Streptophyta</taxon>
        <taxon>Embryophyta</taxon>
        <taxon>Tracheophyta</taxon>
        <taxon>Spermatophyta</taxon>
        <taxon>Magnoliopsida</taxon>
        <taxon>eudicotyledons</taxon>
        <taxon>Gunneridae</taxon>
        <taxon>Pentapetalae</taxon>
        <taxon>rosids</taxon>
        <taxon>fabids</taxon>
        <taxon>Oxalidales</taxon>
        <taxon>Cephalotaceae</taxon>
        <taxon>Cephalotus</taxon>
    </lineage>
</organism>
<dbReference type="CDD" id="cd00303">
    <property type="entry name" value="retropepsin_like"/>
    <property type="match status" value="1"/>
</dbReference>
<proteinExistence type="predicted"/>
<accession>A0A1Q3CY54</accession>
<evidence type="ECO:0000313" key="2">
    <source>
        <dbReference type="EMBL" id="GAV85149.1"/>
    </source>
</evidence>
<dbReference type="OrthoDB" id="1729247at2759"/>
<dbReference type="EMBL" id="BDDD01003465">
    <property type="protein sequence ID" value="GAV85149.1"/>
    <property type="molecule type" value="Genomic_DNA"/>
</dbReference>
<dbReference type="Proteomes" id="UP000187406">
    <property type="component" value="Unassembled WGS sequence"/>
</dbReference>
<feature type="compositionally biased region" description="Acidic residues" evidence="1">
    <location>
        <begin position="16"/>
        <end position="28"/>
    </location>
</feature>
<evidence type="ECO:0008006" key="4">
    <source>
        <dbReference type="Google" id="ProtNLM"/>
    </source>
</evidence>
<dbReference type="InParanoid" id="A0A1Q3CY54"/>
<sequence>MTLKEIEDIEATPKEEESEVESSNDEETLVADPVTGELLVVWRALHAKLKTSDDQRENIFQSICSIKGRVCSWIIDSGSCTNVAATTLVEKLNISTTPHPSPYKLQWLSDGNQLKVSQQVLRPSISELQSFAVWVFDFLGKYLWNRNRIALKVRVSVIIPE</sequence>